<dbReference type="Proteomes" id="UP000293547">
    <property type="component" value="Unassembled WGS sequence"/>
</dbReference>
<reference evidence="1 2" key="1">
    <citation type="journal article" date="2019" name="bioRxiv">
        <title>Genomics, evolutionary history and diagnostics of the Alternaria alternata species group including apple and Asian pear pathotypes.</title>
        <authorList>
            <person name="Armitage A.D."/>
            <person name="Cockerton H.M."/>
            <person name="Sreenivasaprasad S."/>
            <person name="Woodhall J.W."/>
            <person name="Lane C.R."/>
            <person name="Harrison R.J."/>
            <person name="Clarkson J.P."/>
        </authorList>
    </citation>
    <scope>NUCLEOTIDE SEQUENCE [LARGE SCALE GENOMIC DNA]</scope>
    <source>
        <strain evidence="1 2">FERA 650</strain>
    </source>
</reference>
<protein>
    <submittedName>
        <fullName evidence="1">Uncharacterized protein</fullName>
    </submittedName>
</protein>
<accession>A0ACB6FVL5</accession>
<keyword evidence="2" id="KW-1185">Reference proteome</keyword>
<sequence>MLLPSTSISSTASTLGPNTIQDYSIHSTISQDPKVITFSTQSPTILPMTDYNNQRIDAQDLTSRLVSFEHQSNNNININNNNNNSVKGNGETSSDSILSQRCPRSTSIDSGVMPRFTKSATMSTTGTNDSHYSQYSGLHVMRAEPSSKAHAESVGVAPGEFSKPRVHKRSRRDTQSSVGSGKSARSEEPKEFKYYGRHSNQWLFNDFSVTDAVSKGFKRVFSKDNSGKDWYEDRNR</sequence>
<proteinExistence type="predicted"/>
<dbReference type="EMBL" id="PDWZ02000002">
    <property type="protein sequence ID" value="KAB2108483.1"/>
    <property type="molecule type" value="Genomic_DNA"/>
</dbReference>
<gene>
    <name evidence="1" type="ORF">AG0111_0g3258</name>
</gene>
<evidence type="ECO:0000313" key="1">
    <source>
        <dbReference type="EMBL" id="KAB2108483.1"/>
    </source>
</evidence>
<name>A0ACB6FVL5_9PLEO</name>
<organism evidence="1 2">
    <name type="scientific">Alternaria gaisen</name>
    <dbReference type="NCBI Taxonomy" id="167740"/>
    <lineage>
        <taxon>Eukaryota</taxon>
        <taxon>Fungi</taxon>
        <taxon>Dikarya</taxon>
        <taxon>Ascomycota</taxon>
        <taxon>Pezizomycotina</taxon>
        <taxon>Dothideomycetes</taxon>
        <taxon>Pleosporomycetidae</taxon>
        <taxon>Pleosporales</taxon>
        <taxon>Pleosporineae</taxon>
        <taxon>Pleosporaceae</taxon>
        <taxon>Alternaria</taxon>
        <taxon>Alternaria sect. Alternaria</taxon>
    </lineage>
</organism>
<evidence type="ECO:0000313" key="2">
    <source>
        <dbReference type="Proteomes" id="UP000293547"/>
    </source>
</evidence>
<comment type="caution">
    <text evidence="1">The sequence shown here is derived from an EMBL/GenBank/DDBJ whole genome shotgun (WGS) entry which is preliminary data.</text>
</comment>